<dbReference type="EMBL" id="BARV01021814">
    <property type="protein sequence ID" value="GAI27909.1"/>
    <property type="molecule type" value="Genomic_DNA"/>
</dbReference>
<gene>
    <name evidence="2" type="ORF">S06H3_36064</name>
</gene>
<evidence type="ECO:0000313" key="2">
    <source>
        <dbReference type="EMBL" id="GAI27909.1"/>
    </source>
</evidence>
<dbReference type="InterPro" id="IPR051805">
    <property type="entry name" value="Dehydratase_Activator_Redct"/>
</dbReference>
<dbReference type="PANTHER" id="PTHR32329:SF2">
    <property type="entry name" value="BIFUNCTIONAL PROTEIN [INCLUDES 2-HYDROXYACYL-COA DEHYDRATASE (N-TER) AND ITS ACTIVATOR DOMAIN (C_TERM)"/>
    <property type="match status" value="1"/>
</dbReference>
<accession>X1PAF2</accession>
<comment type="caution">
    <text evidence="2">The sequence shown here is derived from an EMBL/GenBank/DDBJ whole genome shotgun (WGS) entry which is preliminary data.</text>
</comment>
<organism evidence="2">
    <name type="scientific">marine sediment metagenome</name>
    <dbReference type="NCBI Taxonomy" id="412755"/>
    <lineage>
        <taxon>unclassified sequences</taxon>
        <taxon>metagenomes</taxon>
        <taxon>ecological metagenomes</taxon>
    </lineage>
</organism>
<proteinExistence type="predicted"/>
<feature type="domain" description="DUF2229" evidence="1">
    <location>
        <begin position="3"/>
        <end position="112"/>
    </location>
</feature>
<evidence type="ECO:0000259" key="1">
    <source>
        <dbReference type="Pfam" id="PF09989"/>
    </source>
</evidence>
<name>X1PAF2_9ZZZZ</name>
<dbReference type="Pfam" id="PF09989">
    <property type="entry name" value="DUF2229"/>
    <property type="match status" value="1"/>
</dbReference>
<sequence>MVIGIPRALIYWKQPHFWETFFVNLGFEIILSPPTNKEIVEKGTKVADPETCFSNKVFWGHLLWLEGKTNYIFVPRLKTNEERLEYCPKFFGIPDLAKILVKTPILTETFDWRK</sequence>
<reference evidence="2" key="1">
    <citation type="journal article" date="2014" name="Front. Microbiol.">
        <title>High frequency of phylogenetically diverse reductive dehalogenase-homologous genes in deep subseafloor sedimentary metagenomes.</title>
        <authorList>
            <person name="Kawai M."/>
            <person name="Futagami T."/>
            <person name="Toyoda A."/>
            <person name="Takaki Y."/>
            <person name="Nishi S."/>
            <person name="Hori S."/>
            <person name="Arai W."/>
            <person name="Tsubouchi T."/>
            <person name="Morono Y."/>
            <person name="Uchiyama I."/>
            <person name="Ito T."/>
            <person name="Fujiyama A."/>
            <person name="Inagaki F."/>
            <person name="Takami H."/>
        </authorList>
    </citation>
    <scope>NUCLEOTIDE SEQUENCE</scope>
    <source>
        <strain evidence="2">Expedition CK06-06</strain>
    </source>
</reference>
<dbReference type="AlphaFoldDB" id="X1PAF2"/>
<protein>
    <recommendedName>
        <fullName evidence="1">DUF2229 domain-containing protein</fullName>
    </recommendedName>
</protein>
<dbReference type="PANTHER" id="PTHR32329">
    <property type="entry name" value="BIFUNCTIONAL PROTEIN [INCLUDES 2-HYDROXYACYL-COA DEHYDRATASE (N-TER) AND ITS ACTIVATOR DOMAIN (C_TERM)-RELATED"/>
    <property type="match status" value="1"/>
</dbReference>
<dbReference type="InterPro" id="IPR018709">
    <property type="entry name" value="CoA_activase_DUF2229"/>
</dbReference>
<feature type="non-terminal residue" evidence="2">
    <location>
        <position position="114"/>
    </location>
</feature>